<proteinExistence type="predicted"/>
<accession>A0A8T0FAT1</accession>
<reference evidence="1" key="1">
    <citation type="journal article" date="2020" name="bioRxiv">
        <title>Chromosome-level reference genome of the European wasp spider Argiope bruennichi: a resource for studies on range expansion and evolutionary adaptation.</title>
        <authorList>
            <person name="Sheffer M.M."/>
            <person name="Hoppe A."/>
            <person name="Krehenwinkel H."/>
            <person name="Uhl G."/>
            <person name="Kuss A.W."/>
            <person name="Jensen L."/>
            <person name="Jensen C."/>
            <person name="Gillespie R.G."/>
            <person name="Hoff K.J."/>
            <person name="Prost S."/>
        </authorList>
    </citation>
    <scope>NUCLEOTIDE SEQUENCE</scope>
</reference>
<name>A0A8T0FAT1_ARGBR</name>
<dbReference type="EMBL" id="JABXBU010000015">
    <property type="protein sequence ID" value="KAF8786539.1"/>
    <property type="molecule type" value="Genomic_DNA"/>
</dbReference>
<gene>
    <name evidence="1" type="ORF">HNY73_008237</name>
</gene>
<dbReference type="Proteomes" id="UP000807504">
    <property type="component" value="Unassembled WGS sequence"/>
</dbReference>
<comment type="caution">
    <text evidence="1">The sequence shown here is derived from an EMBL/GenBank/DDBJ whole genome shotgun (WGS) entry which is preliminary data.</text>
</comment>
<keyword evidence="2" id="KW-1185">Reference proteome</keyword>
<dbReference type="AlphaFoldDB" id="A0A8T0FAT1"/>
<protein>
    <submittedName>
        <fullName evidence="1">Uncharacterized protein</fullName>
    </submittedName>
</protein>
<evidence type="ECO:0000313" key="2">
    <source>
        <dbReference type="Proteomes" id="UP000807504"/>
    </source>
</evidence>
<sequence length="116" mass="12162">MERVMCGVWSGCLRAGYGAGNVCVWSGCLRAGYGAGYVCVEWLFEGWLGAGNVMCGVVVLEGGLWAGNVVCWSGLLRAGLGVVQGTFSGNISTLLDKECLLIVGISIIVVQRLNNT</sequence>
<organism evidence="1 2">
    <name type="scientific">Argiope bruennichi</name>
    <name type="common">Wasp spider</name>
    <name type="synonym">Aranea bruennichi</name>
    <dbReference type="NCBI Taxonomy" id="94029"/>
    <lineage>
        <taxon>Eukaryota</taxon>
        <taxon>Metazoa</taxon>
        <taxon>Ecdysozoa</taxon>
        <taxon>Arthropoda</taxon>
        <taxon>Chelicerata</taxon>
        <taxon>Arachnida</taxon>
        <taxon>Araneae</taxon>
        <taxon>Araneomorphae</taxon>
        <taxon>Entelegynae</taxon>
        <taxon>Araneoidea</taxon>
        <taxon>Araneidae</taxon>
        <taxon>Argiope</taxon>
    </lineage>
</organism>
<evidence type="ECO:0000313" key="1">
    <source>
        <dbReference type="EMBL" id="KAF8786539.1"/>
    </source>
</evidence>
<dbReference type="PROSITE" id="PS51257">
    <property type="entry name" value="PROKAR_LIPOPROTEIN"/>
    <property type="match status" value="1"/>
</dbReference>
<reference evidence="1" key="2">
    <citation type="submission" date="2020-06" db="EMBL/GenBank/DDBJ databases">
        <authorList>
            <person name="Sheffer M."/>
        </authorList>
    </citation>
    <scope>NUCLEOTIDE SEQUENCE</scope>
</reference>